<protein>
    <submittedName>
        <fullName evidence="2">Uncharacterized protein</fullName>
    </submittedName>
</protein>
<keyword evidence="3" id="KW-1185">Reference proteome</keyword>
<dbReference type="AlphaFoldDB" id="A0A4S8LHU2"/>
<reference evidence="2 3" key="1">
    <citation type="journal article" date="2019" name="Nat. Ecol. Evol.">
        <title>Megaphylogeny resolves global patterns of mushroom evolution.</title>
        <authorList>
            <person name="Varga T."/>
            <person name="Krizsan K."/>
            <person name="Foldi C."/>
            <person name="Dima B."/>
            <person name="Sanchez-Garcia M."/>
            <person name="Sanchez-Ramirez S."/>
            <person name="Szollosi G.J."/>
            <person name="Szarkandi J.G."/>
            <person name="Papp V."/>
            <person name="Albert L."/>
            <person name="Andreopoulos W."/>
            <person name="Angelini C."/>
            <person name="Antonin V."/>
            <person name="Barry K.W."/>
            <person name="Bougher N.L."/>
            <person name="Buchanan P."/>
            <person name="Buyck B."/>
            <person name="Bense V."/>
            <person name="Catcheside P."/>
            <person name="Chovatia M."/>
            <person name="Cooper J."/>
            <person name="Damon W."/>
            <person name="Desjardin D."/>
            <person name="Finy P."/>
            <person name="Geml J."/>
            <person name="Haridas S."/>
            <person name="Hughes K."/>
            <person name="Justo A."/>
            <person name="Karasinski D."/>
            <person name="Kautmanova I."/>
            <person name="Kiss B."/>
            <person name="Kocsube S."/>
            <person name="Kotiranta H."/>
            <person name="LaButti K.M."/>
            <person name="Lechner B.E."/>
            <person name="Liimatainen K."/>
            <person name="Lipzen A."/>
            <person name="Lukacs Z."/>
            <person name="Mihaltcheva S."/>
            <person name="Morgado L.N."/>
            <person name="Niskanen T."/>
            <person name="Noordeloos M.E."/>
            <person name="Ohm R.A."/>
            <person name="Ortiz-Santana B."/>
            <person name="Ovrebo C."/>
            <person name="Racz N."/>
            <person name="Riley R."/>
            <person name="Savchenko A."/>
            <person name="Shiryaev A."/>
            <person name="Soop K."/>
            <person name="Spirin V."/>
            <person name="Szebenyi C."/>
            <person name="Tomsovsky M."/>
            <person name="Tulloss R.E."/>
            <person name="Uehling J."/>
            <person name="Grigoriev I.V."/>
            <person name="Vagvolgyi C."/>
            <person name="Papp T."/>
            <person name="Martin F.M."/>
            <person name="Miettinen O."/>
            <person name="Hibbett D.S."/>
            <person name="Nagy L.G."/>
        </authorList>
    </citation>
    <scope>NUCLEOTIDE SEQUENCE [LARGE SCALE GENOMIC DNA]</scope>
    <source>
        <strain evidence="2 3">CBS 962.96</strain>
    </source>
</reference>
<dbReference type="EMBL" id="ML179399">
    <property type="protein sequence ID" value="THU88696.1"/>
    <property type="molecule type" value="Genomic_DNA"/>
</dbReference>
<feature type="compositionally biased region" description="Basic and acidic residues" evidence="1">
    <location>
        <begin position="16"/>
        <end position="31"/>
    </location>
</feature>
<evidence type="ECO:0000256" key="1">
    <source>
        <dbReference type="SAM" id="MobiDB-lite"/>
    </source>
</evidence>
<evidence type="ECO:0000313" key="2">
    <source>
        <dbReference type="EMBL" id="THU88696.1"/>
    </source>
</evidence>
<dbReference type="Proteomes" id="UP000297245">
    <property type="component" value="Unassembled WGS sequence"/>
</dbReference>
<evidence type="ECO:0000313" key="3">
    <source>
        <dbReference type="Proteomes" id="UP000297245"/>
    </source>
</evidence>
<sequence>MSFLVAYASLASTAPNHEKEKGKGENYEERHKTRLQTPSVPDSDEVGQTHESIFNGCVDLIRSFIYLLPCSSAHYCESPQNRGKCKEGEYEKESNGPNDLKGNHCKHIFFIFTKLLQVPLGSGTVVLKSSEIKGKSLDKDLYYERPFEFTRSVNTFQLQRRKTSKIKKSPRRILKIEKGTRKKFRLVHRMREAEILQREL</sequence>
<name>A0A4S8LHU2_DENBC</name>
<gene>
    <name evidence="2" type="ORF">K435DRAFT_803312</name>
</gene>
<feature type="region of interest" description="Disordered" evidence="1">
    <location>
        <begin position="14"/>
        <end position="47"/>
    </location>
</feature>
<organism evidence="2 3">
    <name type="scientific">Dendrothele bispora (strain CBS 962.96)</name>
    <dbReference type="NCBI Taxonomy" id="1314807"/>
    <lineage>
        <taxon>Eukaryota</taxon>
        <taxon>Fungi</taxon>
        <taxon>Dikarya</taxon>
        <taxon>Basidiomycota</taxon>
        <taxon>Agaricomycotina</taxon>
        <taxon>Agaricomycetes</taxon>
        <taxon>Agaricomycetidae</taxon>
        <taxon>Agaricales</taxon>
        <taxon>Agaricales incertae sedis</taxon>
        <taxon>Dendrothele</taxon>
    </lineage>
</organism>
<proteinExistence type="predicted"/>
<accession>A0A4S8LHU2</accession>
<dbReference type="OrthoDB" id="2122982at2759"/>